<dbReference type="KEGG" id="lalw:BTM29_01165"/>
<feature type="chain" id="PRO_5010333549" description="Cell surface protein" evidence="1">
    <location>
        <begin position="31"/>
        <end position="783"/>
    </location>
</feature>
<reference evidence="3" key="1">
    <citation type="submission" date="2016-12" db="EMBL/GenBank/DDBJ databases">
        <authorList>
            <person name="Jung M.Y."/>
            <person name="Lee S.H."/>
        </authorList>
    </citation>
    <scope>NUCLEOTIDE SEQUENCE [LARGE SCALE GENOMIC DNA]</scope>
    <source>
        <strain evidence="3">WiKim39</strain>
    </source>
</reference>
<dbReference type="OrthoDB" id="2311396at2"/>
<evidence type="ECO:0000313" key="2">
    <source>
        <dbReference type="EMBL" id="APX71244.1"/>
    </source>
</evidence>
<proteinExistence type="predicted"/>
<dbReference type="RefSeq" id="WP_076613748.1">
    <property type="nucleotide sequence ID" value="NZ_CP019323.1"/>
</dbReference>
<sequence length="783" mass="84176">MRIHIKFRVFYLIFFFFISLIFCATKTVNAADIDDGITNWKVSSYNEVQSLPIGGNLSLGYAFGLAADKNYQVADHLDSTMTTDSVAISTDNAYYSKINTFLNNNGKYISAIFQSGITGTGGLPQQSVSLSSPDFMIVPNNNSSTATGKDYSLLTNALKNKQYYIGTDDNGNKAFKIVGDFQRNDSFGNFNLKAEILLRASQSNSAVVYRELYLQNNTTSTQSFGVLYGEDTYLNDSDIVAIQDLGDQSGFFIQNGNYKLMVSKNVPDGPSNYIGQENNTGLNWLAGFIPANFSGTGAEAKSFNYGDNIMNKRGDSTYTLKWPYTTLAPSQTAHYASTIGVTEAPYSLPVAGKTYTNETSSDKLNRVGDKLKFNLKIGNYGFNSKWSYDDLVDKIPDGLQIDTSTIKMTTASGTQNISSDVYDSSSKTLTFYPSVLLTDGQSATISFEATITESASNQTLSNTANFTGHDAINTSDGSKTYNASVDIPVEKSSFEYTFTNLVKNETKGDSDFSEKTDAVAGDIVDYQIKFGTNSDSKDYFTGGQLKTSIPDGMTFVSGQIIGSDGWTGSASPDSNGNFSLGIGNVGNGTFATLNFKAKVSQASAGVITSTANMSGTTSTGISTGDMVSNVAQVDISDVVGFTETPRLIDFGTTNFAGKEKSLTNVATTGQLIVNHPTEDNYYVQVGFTNANTEQMVNSNGDALSPSADGLMFLKQRVDSDTDTGTWTPIPSNPSSIPIKSGTFNGSQNLTNYIGVGAWKLYLGSNTKSGNYSGTLTWSLTDAP</sequence>
<keyword evidence="3" id="KW-1185">Reference proteome</keyword>
<dbReference type="STRING" id="1847728.BTM29_01165"/>
<dbReference type="EMBL" id="CP019323">
    <property type="protein sequence ID" value="APX71244.1"/>
    <property type="molecule type" value="Genomic_DNA"/>
</dbReference>
<dbReference type="AlphaFoldDB" id="A0A1P8Q039"/>
<keyword evidence="1" id="KW-0732">Signal</keyword>
<evidence type="ECO:0000313" key="3">
    <source>
        <dbReference type="Proteomes" id="UP000187499"/>
    </source>
</evidence>
<evidence type="ECO:0008006" key="4">
    <source>
        <dbReference type="Google" id="ProtNLM"/>
    </source>
</evidence>
<gene>
    <name evidence="2" type="ORF">BTM29_01165</name>
</gene>
<feature type="signal peptide" evidence="1">
    <location>
        <begin position="1"/>
        <end position="30"/>
    </location>
</feature>
<dbReference type="Proteomes" id="UP000187499">
    <property type="component" value="Chromosome"/>
</dbReference>
<name>A0A1P8Q039_9LACO</name>
<accession>A0A1P8Q039</accession>
<organism evidence="2 3">
    <name type="scientific">Companilactobacillus allii</name>
    <dbReference type="NCBI Taxonomy" id="1847728"/>
    <lineage>
        <taxon>Bacteria</taxon>
        <taxon>Bacillati</taxon>
        <taxon>Bacillota</taxon>
        <taxon>Bacilli</taxon>
        <taxon>Lactobacillales</taxon>
        <taxon>Lactobacillaceae</taxon>
        <taxon>Companilactobacillus</taxon>
    </lineage>
</organism>
<protein>
    <recommendedName>
        <fullName evidence="4">Cell surface protein</fullName>
    </recommendedName>
</protein>
<evidence type="ECO:0000256" key="1">
    <source>
        <dbReference type="SAM" id="SignalP"/>
    </source>
</evidence>